<dbReference type="CDD" id="cd16377">
    <property type="entry name" value="23S_rRNA_IVP_like"/>
    <property type="match status" value="1"/>
</dbReference>
<evidence type="ECO:0000313" key="2">
    <source>
        <dbReference type="Proteomes" id="UP001629059"/>
    </source>
</evidence>
<keyword evidence="2" id="KW-1185">Reference proteome</keyword>
<dbReference type="PANTHER" id="PTHR38471">
    <property type="entry name" value="FOUR HELIX BUNDLE PROTEIN"/>
    <property type="match status" value="1"/>
</dbReference>
<dbReference type="SUPFAM" id="SSF158446">
    <property type="entry name" value="IVS-encoded protein-like"/>
    <property type="match status" value="1"/>
</dbReference>
<evidence type="ECO:0000313" key="1">
    <source>
        <dbReference type="EMBL" id="MFL9836895.1"/>
    </source>
</evidence>
<dbReference type="EMBL" id="JBELQB010000003">
    <property type="protein sequence ID" value="MFL9836895.1"/>
    <property type="molecule type" value="Genomic_DNA"/>
</dbReference>
<gene>
    <name evidence="1" type="ORF">ABS768_05250</name>
</gene>
<dbReference type="InterPro" id="IPR036583">
    <property type="entry name" value="23S_rRNA_IVS_sf"/>
</dbReference>
<dbReference type="Gene3D" id="1.20.1440.60">
    <property type="entry name" value="23S rRNA-intervening sequence"/>
    <property type="match status" value="1"/>
</dbReference>
<protein>
    <submittedName>
        <fullName evidence="1">Four helix bundle protein</fullName>
    </submittedName>
</protein>
<dbReference type="InterPro" id="IPR012657">
    <property type="entry name" value="23S_rRNA-intervening_sequence"/>
</dbReference>
<dbReference type="Proteomes" id="UP001629059">
    <property type="component" value="Unassembled WGS sequence"/>
</dbReference>
<organism evidence="1 2">
    <name type="scientific">Flavobacterium rhizophilum</name>
    <dbReference type="NCBI Taxonomy" id="3163296"/>
    <lineage>
        <taxon>Bacteria</taxon>
        <taxon>Pseudomonadati</taxon>
        <taxon>Bacteroidota</taxon>
        <taxon>Flavobacteriia</taxon>
        <taxon>Flavobacteriales</taxon>
        <taxon>Flavobacteriaceae</taxon>
        <taxon>Flavobacterium</taxon>
    </lineage>
</organism>
<reference evidence="1 2" key="1">
    <citation type="submission" date="2024-06" db="EMBL/GenBank/DDBJ databases">
        <authorList>
            <person name="Kaempfer P."/>
            <person name="Viver T."/>
        </authorList>
    </citation>
    <scope>NUCLEOTIDE SEQUENCE [LARGE SCALE GENOMIC DNA]</scope>
    <source>
        <strain evidence="1 2">ST-75</strain>
    </source>
</reference>
<accession>A0ABW8YCC5</accession>
<dbReference type="PANTHER" id="PTHR38471:SF2">
    <property type="entry name" value="FOUR HELIX BUNDLE PROTEIN"/>
    <property type="match status" value="1"/>
</dbReference>
<name>A0ABW8YCC5_9FLAO</name>
<dbReference type="NCBIfam" id="TIGR02436">
    <property type="entry name" value="four helix bundle protein"/>
    <property type="match status" value="1"/>
</dbReference>
<dbReference type="Pfam" id="PF05635">
    <property type="entry name" value="23S_rRNA_IVP"/>
    <property type="match status" value="1"/>
</dbReference>
<dbReference type="RefSeq" id="WP_408073922.1">
    <property type="nucleotide sequence ID" value="NZ_JBELQB010000003.1"/>
</dbReference>
<comment type="caution">
    <text evidence="1">The sequence shown here is derived from an EMBL/GenBank/DDBJ whole genome shotgun (WGS) entry which is preliminary data.</text>
</comment>
<sequence length="125" mass="13985">MHKVQDLKIWQKSIELAKQVYTVVADLPADERFGLTSQIKRAAVSIASNIAEGAGRNSNKEFRYFLGIANGSSYELHTQLILASELELIEKSKIDAILNLITEIQKMNYSFQKSIGEVSILNTNI</sequence>
<proteinExistence type="predicted"/>